<feature type="signal peptide" evidence="1">
    <location>
        <begin position="1"/>
        <end position="23"/>
    </location>
</feature>
<dbReference type="PROSITE" id="PS51257">
    <property type="entry name" value="PROKAR_LIPOPROTEIN"/>
    <property type="match status" value="1"/>
</dbReference>
<sequence>MFMKQLFLLLASLTLLTACSRPAEDQTSATSASSTNQTTEEKAMETVFTGEITQSVISEADSSILQLTLQSVQAIADSEKIVPAFETDGVVLNVPIEKLSTEPDALTVGSTVTCTLKGLPIMTMSIPPQIPGNSIEKVELVAD</sequence>
<evidence type="ECO:0000256" key="1">
    <source>
        <dbReference type="SAM" id="SignalP"/>
    </source>
</evidence>
<name>A0ABS3LCX5_9ENTE</name>
<dbReference type="EMBL" id="JAFREM010000025">
    <property type="protein sequence ID" value="MBO1307480.1"/>
    <property type="molecule type" value="Genomic_DNA"/>
</dbReference>
<dbReference type="Proteomes" id="UP000664601">
    <property type="component" value="Unassembled WGS sequence"/>
</dbReference>
<keyword evidence="1" id="KW-0732">Signal</keyword>
<protein>
    <recommendedName>
        <fullName evidence="4">Lipoprotein</fullName>
    </recommendedName>
</protein>
<gene>
    <name evidence="2" type="ORF">JZO70_14985</name>
</gene>
<feature type="chain" id="PRO_5046110393" description="Lipoprotein" evidence="1">
    <location>
        <begin position="24"/>
        <end position="143"/>
    </location>
</feature>
<reference evidence="2 3" key="1">
    <citation type="submission" date="2021-03" db="EMBL/GenBank/DDBJ databases">
        <title>Enterococcal diversity collection.</title>
        <authorList>
            <person name="Gilmore M.S."/>
            <person name="Schwartzman J."/>
            <person name="Van Tyne D."/>
            <person name="Martin M."/>
            <person name="Earl A.M."/>
            <person name="Manson A.L."/>
            <person name="Straub T."/>
            <person name="Salamzade R."/>
            <person name="Saavedra J."/>
            <person name="Lebreton F."/>
            <person name="Prichula J."/>
            <person name="Schaufler K."/>
            <person name="Gaca A."/>
            <person name="Sgardioli B."/>
            <person name="Wagenaar J."/>
            <person name="Strong T."/>
        </authorList>
    </citation>
    <scope>NUCLEOTIDE SEQUENCE [LARGE SCALE GENOMIC DNA]</scope>
    <source>
        <strain evidence="2 3">669A</strain>
    </source>
</reference>
<evidence type="ECO:0000313" key="3">
    <source>
        <dbReference type="Proteomes" id="UP000664601"/>
    </source>
</evidence>
<evidence type="ECO:0000313" key="2">
    <source>
        <dbReference type="EMBL" id="MBO1307480.1"/>
    </source>
</evidence>
<organism evidence="2 3">
    <name type="scientific">Candidatus Enterococcus moelleringii</name>
    <dbReference type="NCBI Taxonomy" id="2815325"/>
    <lineage>
        <taxon>Bacteria</taxon>
        <taxon>Bacillati</taxon>
        <taxon>Bacillota</taxon>
        <taxon>Bacilli</taxon>
        <taxon>Lactobacillales</taxon>
        <taxon>Enterococcaceae</taxon>
        <taxon>Enterococcus</taxon>
    </lineage>
</organism>
<accession>A0ABS3LCX5</accession>
<evidence type="ECO:0008006" key="4">
    <source>
        <dbReference type="Google" id="ProtNLM"/>
    </source>
</evidence>
<keyword evidence="3" id="KW-1185">Reference proteome</keyword>
<proteinExistence type="predicted"/>
<comment type="caution">
    <text evidence="2">The sequence shown here is derived from an EMBL/GenBank/DDBJ whole genome shotgun (WGS) entry which is preliminary data.</text>
</comment>